<dbReference type="EMBL" id="KV448409">
    <property type="protein sequence ID" value="OAX36544.1"/>
    <property type="molecule type" value="Genomic_DNA"/>
</dbReference>
<keyword evidence="2" id="KW-1185">Reference proteome</keyword>
<dbReference type="AlphaFoldDB" id="A0A1B7MV89"/>
<feature type="non-terminal residue" evidence="1">
    <location>
        <position position="1"/>
    </location>
</feature>
<name>A0A1B7MV89_9AGAM</name>
<dbReference type="Proteomes" id="UP000092154">
    <property type="component" value="Unassembled WGS sequence"/>
</dbReference>
<accession>A0A1B7MV89</accession>
<gene>
    <name evidence="1" type="ORF">K503DRAFT_291191</name>
</gene>
<evidence type="ECO:0000313" key="2">
    <source>
        <dbReference type="Proteomes" id="UP000092154"/>
    </source>
</evidence>
<dbReference type="InParanoid" id="A0A1B7MV89"/>
<sequence>PKNSIFAARYSGTDKEHAVFEAEEVGLTLAAKLITTEPRLIFPISISIDNQASIQAGESFYMQLHNCKKT</sequence>
<evidence type="ECO:0000313" key="1">
    <source>
        <dbReference type="EMBL" id="OAX36544.1"/>
    </source>
</evidence>
<organism evidence="1 2">
    <name type="scientific">Rhizopogon vinicolor AM-OR11-026</name>
    <dbReference type="NCBI Taxonomy" id="1314800"/>
    <lineage>
        <taxon>Eukaryota</taxon>
        <taxon>Fungi</taxon>
        <taxon>Dikarya</taxon>
        <taxon>Basidiomycota</taxon>
        <taxon>Agaricomycotina</taxon>
        <taxon>Agaricomycetes</taxon>
        <taxon>Agaricomycetidae</taxon>
        <taxon>Boletales</taxon>
        <taxon>Suillineae</taxon>
        <taxon>Rhizopogonaceae</taxon>
        <taxon>Rhizopogon</taxon>
    </lineage>
</organism>
<proteinExistence type="predicted"/>
<protein>
    <submittedName>
        <fullName evidence="1">Uncharacterized protein</fullName>
    </submittedName>
</protein>
<reference evidence="1 2" key="1">
    <citation type="submission" date="2016-06" db="EMBL/GenBank/DDBJ databases">
        <title>Comparative genomics of the ectomycorrhizal sister species Rhizopogon vinicolor and Rhizopogon vesiculosus (Basidiomycota: Boletales) reveals a divergence of the mating type B locus.</title>
        <authorList>
            <consortium name="DOE Joint Genome Institute"/>
            <person name="Mujic A.B."/>
            <person name="Kuo A."/>
            <person name="Tritt A."/>
            <person name="Lipzen A."/>
            <person name="Chen C."/>
            <person name="Johnson J."/>
            <person name="Sharma A."/>
            <person name="Barry K."/>
            <person name="Grigoriev I.V."/>
            <person name="Spatafora J.W."/>
        </authorList>
    </citation>
    <scope>NUCLEOTIDE SEQUENCE [LARGE SCALE GENOMIC DNA]</scope>
    <source>
        <strain evidence="1 2">AM-OR11-026</strain>
    </source>
</reference>